<keyword evidence="2" id="KW-1185">Reference proteome</keyword>
<dbReference type="PANTHER" id="PTHR10974">
    <property type="entry name" value="FI08016P-RELATED"/>
    <property type="match status" value="1"/>
</dbReference>
<comment type="caution">
    <text evidence="1">The sequence shown here is derived from an EMBL/GenBank/DDBJ whole genome shotgun (WGS) entry which is preliminary data.</text>
</comment>
<dbReference type="Proteomes" id="UP001359485">
    <property type="component" value="Unassembled WGS sequence"/>
</dbReference>
<dbReference type="SUPFAM" id="SSF53649">
    <property type="entry name" value="Alkaline phosphatase-like"/>
    <property type="match status" value="1"/>
</dbReference>
<dbReference type="PANTHER" id="PTHR10974:SF73">
    <property type="entry name" value="FI21235P1"/>
    <property type="match status" value="1"/>
</dbReference>
<dbReference type="Gene3D" id="3.40.720.10">
    <property type="entry name" value="Alkaline Phosphatase, subunit A"/>
    <property type="match status" value="1"/>
</dbReference>
<evidence type="ECO:0008006" key="3">
    <source>
        <dbReference type="Google" id="ProtNLM"/>
    </source>
</evidence>
<reference evidence="1 2" key="1">
    <citation type="submission" date="2023-09" db="EMBL/GenBank/DDBJ databases">
        <title>Genomes of two closely related lineages of the louse Polyplax serrata with different host specificities.</title>
        <authorList>
            <person name="Martinu J."/>
            <person name="Tarabai H."/>
            <person name="Stefka J."/>
            <person name="Hypsa V."/>
        </authorList>
    </citation>
    <scope>NUCLEOTIDE SEQUENCE [LARGE SCALE GENOMIC DNA]</scope>
    <source>
        <strain evidence="1">98ZLc_SE</strain>
    </source>
</reference>
<dbReference type="InterPro" id="IPR017850">
    <property type="entry name" value="Alkaline_phosphatase_core_sf"/>
</dbReference>
<dbReference type="EMBL" id="JAWJWF010000003">
    <property type="protein sequence ID" value="KAK6635598.1"/>
    <property type="molecule type" value="Genomic_DNA"/>
</dbReference>
<name>A0ABR1B6A6_POLSC</name>
<protein>
    <recommendedName>
        <fullName evidence="3">DUF229 domain containing protein</fullName>
    </recommendedName>
</protein>
<evidence type="ECO:0000313" key="1">
    <source>
        <dbReference type="EMBL" id="KAK6635598.1"/>
    </source>
</evidence>
<dbReference type="Pfam" id="PF02995">
    <property type="entry name" value="DUF229"/>
    <property type="match status" value="1"/>
</dbReference>
<gene>
    <name evidence="1" type="ORF">RUM44_000852</name>
</gene>
<organism evidence="1 2">
    <name type="scientific">Polyplax serrata</name>
    <name type="common">Common mouse louse</name>
    <dbReference type="NCBI Taxonomy" id="468196"/>
    <lineage>
        <taxon>Eukaryota</taxon>
        <taxon>Metazoa</taxon>
        <taxon>Ecdysozoa</taxon>
        <taxon>Arthropoda</taxon>
        <taxon>Hexapoda</taxon>
        <taxon>Insecta</taxon>
        <taxon>Pterygota</taxon>
        <taxon>Neoptera</taxon>
        <taxon>Paraneoptera</taxon>
        <taxon>Psocodea</taxon>
        <taxon>Troctomorpha</taxon>
        <taxon>Phthiraptera</taxon>
        <taxon>Anoplura</taxon>
        <taxon>Polyplacidae</taxon>
        <taxon>Polyplax</taxon>
    </lineage>
</organism>
<proteinExistence type="predicted"/>
<dbReference type="CDD" id="cd16021">
    <property type="entry name" value="ALP_like"/>
    <property type="match status" value="1"/>
</dbReference>
<accession>A0ABR1B6A6</accession>
<dbReference type="InterPro" id="IPR004245">
    <property type="entry name" value="DUF229"/>
</dbReference>
<evidence type="ECO:0000313" key="2">
    <source>
        <dbReference type="Proteomes" id="UP001359485"/>
    </source>
</evidence>
<sequence length="625" mass="72613">MRSSLKFTHYVPQDDREALLKQINEFITNGNKKVEHEGQACRVPVLDVNASEILELIKPVPPVICNSTRDWVEIHGSTAKIMNWAKEKYGDIKCAFTDIIRETDHKQHQGMTTSTRTEFNLENSDVVIAHCISEQGIVWHKVMTGIRSDQNIFDRSGWSKVPKDSLKLNVLIFGFDSLSHNMWKRHLKKTYKFATETLKGIALNGYNIVGDGTPQALIPILTGKTELELPDTRKRMGKQASYVNVYPFIWNDFQRNGYVTSWTEDLAQIGTFTYRLRGFKEQPVDHYMRTFYMEATPDFKHHKQFCYGGMTRFQLVIDFVRNTYDVYKDRPKFVFAFHSEYSHESNNWAGNADEDTFKMLQDFHRNGYLNNTLLILMSDHGARFADIRNTQQGKQEERLPGFIFVFPGWFEKKYPEAHANFVKNADRLTTPFDIHETLQDVLHFRGAGFGNSKMRGISLFKEVPASRTCQNAGIEPHWCSCLDWETVPVVNPTVQKAVDYLLIFLNGYTKTYRNVCAKMKIDQILWSAKLIPNKFMLKFKSNSDRDGFVGEMSDHTKVLIEIYQVKVSFSPGNMIFEASIRHNTEEDKFIVSEREISRINKYKDMTHCIEDKDILHQLRKFCYCV</sequence>